<dbReference type="InterPro" id="IPR007529">
    <property type="entry name" value="Znf_HIT"/>
</dbReference>
<dbReference type="EMBL" id="LR792186">
    <property type="protein sequence ID" value="CAB3268048.1"/>
    <property type="molecule type" value="mRNA"/>
</dbReference>
<sequence length="175" mass="20040">MPPGIDSTTTGRRESSRIHDANSRRVLDVATRQRRLNKQLEALEKDNFQEDPLEHLDAPKKKRPKFGIPSDHEDDDTEQQTQPSKKKKRLRGDHFKQRFRKTFAAVLEEERVGLGNSELPNYFTASVPPSKFPARHFCSVCGFLSSYTCVSCGARYCSIKCLGTHQDTRCLKWTV</sequence>
<evidence type="ECO:0000256" key="2">
    <source>
        <dbReference type="ARBA" id="ARBA00022771"/>
    </source>
</evidence>
<dbReference type="GO" id="GO:0008270">
    <property type="term" value="F:zinc ion binding"/>
    <property type="evidence" value="ECO:0007669"/>
    <property type="project" value="UniProtKB-UniRule"/>
</dbReference>
<gene>
    <name evidence="7" type="primary">Znhit1</name>
</gene>
<dbReference type="InterPro" id="IPR039723">
    <property type="entry name" value="Vps71/ZNHIT1"/>
</dbReference>
<name>A0A6F9DYD5_9ASCI</name>
<dbReference type="AlphaFoldDB" id="A0A6F9DYD5"/>
<proteinExistence type="evidence at transcript level"/>
<evidence type="ECO:0000256" key="1">
    <source>
        <dbReference type="ARBA" id="ARBA00022723"/>
    </source>
</evidence>
<dbReference type="SUPFAM" id="SSF144232">
    <property type="entry name" value="HIT/MYND zinc finger-like"/>
    <property type="match status" value="1"/>
</dbReference>
<evidence type="ECO:0000259" key="6">
    <source>
        <dbReference type="PROSITE" id="PS51083"/>
    </source>
</evidence>
<dbReference type="CDD" id="cd21437">
    <property type="entry name" value="zf-HIT_ZNHIT1_like"/>
    <property type="match status" value="1"/>
</dbReference>
<keyword evidence="2 4" id="KW-0863">Zinc-finger</keyword>
<feature type="region of interest" description="Disordered" evidence="5">
    <location>
        <begin position="1"/>
        <end position="92"/>
    </location>
</feature>
<dbReference type="GO" id="GO:0005634">
    <property type="term" value="C:nucleus"/>
    <property type="evidence" value="ECO:0007669"/>
    <property type="project" value="UniProtKB-ARBA"/>
</dbReference>
<dbReference type="PANTHER" id="PTHR13093">
    <property type="entry name" value="ZINC FINGER HIT DOMAIN CONTAINING PROTEIN 1"/>
    <property type="match status" value="1"/>
</dbReference>
<evidence type="ECO:0000313" key="7">
    <source>
        <dbReference type="EMBL" id="CAB3268048.1"/>
    </source>
</evidence>
<reference evidence="7" key="1">
    <citation type="submission" date="2020-04" db="EMBL/GenBank/DDBJ databases">
        <authorList>
            <person name="Neveu A P."/>
        </authorList>
    </citation>
    <scope>NUCLEOTIDE SEQUENCE</scope>
    <source>
        <tissue evidence="7">Whole embryo</tissue>
    </source>
</reference>
<feature type="compositionally biased region" description="Basic and acidic residues" evidence="5">
    <location>
        <begin position="11"/>
        <end position="27"/>
    </location>
</feature>
<protein>
    <submittedName>
        <fullName evidence="7">Zinc finger HIT domain-containing protein 1-like</fullName>
    </submittedName>
</protein>
<accession>A0A6F9DYD5</accession>
<dbReference type="Pfam" id="PF04438">
    <property type="entry name" value="zf-HIT"/>
    <property type="match status" value="1"/>
</dbReference>
<dbReference type="GO" id="GO:0006338">
    <property type="term" value="P:chromatin remodeling"/>
    <property type="evidence" value="ECO:0007669"/>
    <property type="project" value="InterPro"/>
</dbReference>
<keyword evidence="3" id="KW-0862">Zinc</keyword>
<feature type="compositionally biased region" description="Basic and acidic residues" evidence="5">
    <location>
        <begin position="41"/>
        <end position="59"/>
    </location>
</feature>
<feature type="compositionally biased region" description="Polar residues" evidence="5">
    <location>
        <begin position="1"/>
        <end position="10"/>
    </location>
</feature>
<evidence type="ECO:0000256" key="4">
    <source>
        <dbReference type="PROSITE-ProRule" id="PRU00453"/>
    </source>
</evidence>
<evidence type="ECO:0000256" key="5">
    <source>
        <dbReference type="SAM" id="MobiDB-lite"/>
    </source>
</evidence>
<organism evidence="7">
    <name type="scientific">Phallusia mammillata</name>
    <dbReference type="NCBI Taxonomy" id="59560"/>
    <lineage>
        <taxon>Eukaryota</taxon>
        <taxon>Metazoa</taxon>
        <taxon>Chordata</taxon>
        <taxon>Tunicata</taxon>
        <taxon>Ascidiacea</taxon>
        <taxon>Phlebobranchia</taxon>
        <taxon>Ascidiidae</taxon>
        <taxon>Phallusia</taxon>
    </lineage>
</organism>
<dbReference type="PROSITE" id="PS51083">
    <property type="entry name" value="ZF_HIT"/>
    <property type="match status" value="1"/>
</dbReference>
<feature type="domain" description="HIT-type" evidence="6">
    <location>
        <begin position="138"/>
        <end position="170"/>
    </location>
</feature>
<keyword evidence="1" id="KW-0479">Metal-binding</keyword>
<dbReference type="Gene3D" id="3.30.60.190">
    <property type="match status" value="1"/>
</dbReference>
<evidence type="ECO:0000256" key="3">
    <source>
        <dbReference type="ARBA" id="ARBA00022833"/>
    </source>
</evidence>